<name>A0A2P8A489_9PEZI</name>
<reference evidence="5 6" key="1">
    <citation type="submission" date="2017-05" db="EMBL/GenBank/DDBJ databases">
        <title>Draft genome sequence of Elsinoe australis.</title>
        <authorList>
            <person name="Cheng Q."/>
        </authorList>
    </citation>
    <scope>NUCLEOTIDE SEQUENCE [LARGE SCALE GENOMIC DNA]</scope>
    <source>
        <strain evidence="5 6">NL1</strain>
    </source>
</reference>
<comment type="caution">
    <text evidence="5">The sequence shown here is derived from an EMBL/GenBank/DDBJ whole genome shotgun (WGS) entry which is preliminary data.</text>
</comment>
<dbReference type="PANTHER" id="PTHR37049:SF5">
    <property type="entry name" value="TAIL SPECIFIC PROTEASE DOMAIN-CONTAINING PROTEIN"/>
    <property type="match status" value="1"/>
</dbReference>
<keyword evidence="2" id="KW-0732">Signal</keyword>
<dbReference type="AlphaFoldDB" id="A0A2P8A489"/>
<dbReference type="InterPro" id="IPR029045">
    <property type="entry name" value="ClpP/crotonase-like_dom_sf"/>
</dbReference>
<organism evidence="5 6">
    <name type="scientific">Elsinoe australis</name>
    <dbReference type="NCBI Taxonomy" id="40998"/>
    <lineage>
        <taxon>Eukaryota</taxon>
        <taxon>Fungi</taxon>
        <taxon>Dikarya</taxon>
        <taxon>Ascomycota</taxon>
        <taxon>Pezizomycotina</taxon>
        <taxon>Dothideomycetes</taxon>
        <taxon>Dothideomycetidae</taxon>
        <taxon>Myriangiales</taxon>
        <taxon>Elsinoaceae</taxon>
        <taxon>Elsinoe</taxon>
    </lineage>
</organism>
<sequence length="892" mass="97415">MRSLLSFAFVALASCAPQASTPTGPADPTSTACGDLVRQANGRSYWFYASEAIACLQSVPFNAAVANRYLRYINTTVQYQSSLSLLKDPPDEYQQPGVDIQASFEQIEAQISQGYYQNQFAFESDLQRVLYDANDAHLAVFGGIFNVFTFGNERSLISVSPDGIQPPRVYLASDLYNYKSQGWQPSPIRTIDGQDVIAYLTEWTDKQSIGMIERHADWNQAMVNAARDVQRQSSTFGGTASFYPGNNITFGFDNQTSAQFAWLAQYYSPGPTGPLETGGDMYNFFVLGYYPASFQYTPDDADEDTDTPADGSDSAPLIRSWGQTKLTNAYPNADVWQANLGAQDGGVVTGYMIPQISTAVLSIPSFAQSISATNSFKQAVDRFIALARRTGMTKCIIDLQQNSGGDVSLAIDTFKRFFPDEDPFTGSRRRKHAYGDLLGNAYTNYWNGDQIWEDDDTGYLFELFAGSEWVISTKDNPITGQNFTLWPEYSPPTTQESTLTETYNLSNPLFINGAFQGFEPFGYLDNSVPEGYSAPFRPENIVLLTDGQCASACALFAEYMVSDGGVRTVVVGGRPEPGPMQAVSGTRSAASYSAENLEQDFYFAGAINDTVASQGPADYDTDVLVSYAGISLRDQVRANETTPLQFQYLAADCRIYYTLDNWSNYTRLWVDTAAAASDPSRCIAGSTGFSKRGRSQPDNPAPRRPSRRASYIAQGLALPTDEINTSPDPPAIFNPEITANSGQQQTTTITACSDTGCSCGANTVRRSYTQSCPNGYSIVRDANGVRQRVRNPDVKKSKDFCVPRCNPSPQADSCPLQSKCSPEGANSGNVQNIYAYSTSSGADTNAVEGRCIPYSTYVYKLACNPGTTVASKYSSSIGKRGLEGWREEGAEE</sequence>
<feature type="signal peptide" evidence="2">
    <location>
        <begin position="1"/>
        <end position="15"/>
    </location>
</feature>
<gene>
    <name evidence="5" type="ORF">B9Z65_2665</name>
</gene>
<evidence type="ECO:0000313" key="6">
    <source>
        <dbReference type="Proteomes" id="UP000243723"/>
    </source>
</evidence>
<dbReference type="EMBL" id="NHZQ01000067">
    <property type="protein sequence ID" value="PSK55276.1"/>
    <property type="molecule type" value="Genomic_DNA"/>
</dbReference>
<protein>
    <submittedName>
        <fullName evidence="5">Uncharacterized protein</fullName>
    </submittedName>
</protein>
<evidence type="ECO:0000259" key="3">
    <source>
        <dbReference type="Pfam" id="PF03572"/>
    </source>
</evidence>
<dbReference type="Pfam" id="PF03572">
    <property type="entry name" value="Peptidase_S41"/>
    <property type="match status" value="1"/>
</dbReference>
<dbReference type="SUPFAM" id="SSF52096">
    <property type="entry name" value="ClpP/crotonase"/>
    <property type="match status" value="1"/>
</dbReference>
<dbReference type="OrthoDB" id="27214at2759"/>
<dbReference type="PANTHER" id="PTHR37049">
    <property type="entry name" value="PEPTIDASE S41 FAMILY PROTEIN"/>
    <property type="match status" value="1"/>
</dbReference>
<dbReference type="Proteomes" id="UP000243723">
    <property type="component" value="Unassembled WGS sequence"/>
</dbReference>
<dbReference type="InterPro" id="IPR056186">
    <property type="entry name" value="PDZ_CPAF-rel"/>
</dbReference>
<feature type="chain" id="PRO_5015191106" evidence="2">
    <location>
        <begin position="16"/>
        <end position="892"/>
    </location>
</feature>
<feature type="domain" description="Tail specific protease" evidence="3">
    <location>
        <begin position="358"/>
        <end position="573"/>
    </location>
</feature>
<dbReference type="GO" id="GO:0008236">
    <property type="term" value="F:serine-type peptidase activity"/>
    <property type="evidence" value="ECO:0007669"/>
    <property type="project" value="InterPro"/>
</dbReference>
<feature type="region of interest" description="Disordered" evidence="1">
    <location>
        <begin position="298"/>
        <end position="317"/>
    </location>
</feature>
<dbReference type="InterPro" id="IPR052766">
    <property type="entry name" value="S41A_metabolite_peptidase"/>
</dbReference>
<dbReference type="STRING" id="40998.A0A2P8A489"/>
<dbReference type="GO" id="GO:0006508">
    <property type="term" value="P:proteolysis"/>
    <property type="evidence" value="ECO:0007669"/>
    <property type="project" value="InterPro"/>
</dbReference>
<feature type="domain" description="CPAF-like PDZ" evidence="4">
    <location>
        <begin position="149"/>
        <end position="267"/>
    </location>
</feature>
<proteinExistence type="predicted"/>
<feature type="region of interest" description="Disordered" evidence="1">
    <location>
        <begin position="686"/>
        <end position="708"/>
    </location>
</feature>
<evidence type="ECO:0000256" key="2">
    <source>
        <dbReference type="SAM" id="SignalP"/>
    </source>
</evidence>
<keyword evidence="6" id="KW-1185">Reference proteome</keyword>
<dbReference type="Gene3D" id="3.90.226.10">
    <property type="entry name" value="2-enoyl-CoA Hydratase, Chain A, domain 1"/>
    <property type="match status" value="1"/>
</dbReference>
<evidence type="ECO:0000313" key="5">
    <source>
        <dbReference type="EMBL" id="PSK55276.1"/>
    </source>
</evidence>
<dbReference type="InterPro" id="IPR005151">
    <property type="entry name" value="Tail-specific_protease"/>
</dbReference>
<evidence type="ECO:0000259" key="4">
    <source>
        <dbReference type="Pfam" id="PF23658"/>
    </source>
</evidence>
<dbReference type="PROSITE" id="PS51257">
    <property type="entry name" value="PROKAR_LIPOPROTEIN"/>
    <property type="match status" value="1"/>
</dbReference>
<accession>A0A2P8A489</accession>
<dbReference type="Pfam" id="PF23658">
    <property type="entry name" value="PDZ_CPAF_rel"/>
    <property type="match status" value="1"/>
</dbReference>
<evidence type="ECO:0000256" key="1">
    <source>
        <dbReference type="SAM" id="MobiDB-lite"/>
    </source>
</evidence>